<proteinExistence type="predicted"/>
<gene>
    <name evidence="1" type="ORF">ERS852510_04138</name>
</gene>
<sequence>MITCKICQWIIRKLKPKPKGKVYSDDVRVDYPKGRHIPEWIYEQLWKDIDYSKPVKLDKPMCEDWIDDKFKEIEEQ</sequence>
<evidence type="ECO:0000313" key="2">
    <source>
        <dbReference type="Proteomes" id="UP000095766"/>
    </source>
</evidence>
<reference evidence="1 2" key="1">
    <citation type="submission" date="2015-09" db="EMBL/GenBank/DDBJ databases">
        <authorList>
            <consortium name="Pathogen Informatics"/>
        </authorList>
    </citation>
    <scope>NUCLEOTIDE SEQUENCE [LARGE SCALE GENOMIC DNA]</scope>
    <source>
        <strain evidence="1 2">2789STDY5834898</strain>
    </source>
</reference>
<dbReference type="AlphaFoldDB" id="A0A174VMU2"/>
<dbReference type="EMBL" id="CZAO01000035">
    <property type="protein sequence ID" value="CUQ36133.1"/>
    <property type="molecule type" value="Genomic_DNA"/>
</dbReference>
<organism evidence="1 2">
    <name type="scientific">Bacteroides uniformis</name>
    <dbReference type="NCBI Taxonomy" id="820"/>
    <lineage>
        <taxon>Bacteria</taxon>
        <taxon>Pseudomonadati</taxon>
        <taxon>Bacteroidota</taxon>
        <taxon>Bacteroidia</taxon>
        <taxon>Bacteroidales</taxon>
        <taxon>Bacteroidaceae</taxon>
        <taxon>Bacteroides</taxon>
    </lineage>
</organism>
<accession>A0A174VMU2</accession>
<dbReference type="Proteomes" id="UP000095766">
    <property type="component" value="Unassembled WGS sequence"/>
</dbReference>
<name>A0A174VMU2_BACUN</name>
<dbReference type="RefSeq" id="WP_057254383.1">
    <property type="nucleotide sequence ID" value="NZ_CZAO01000035.1"/>
</dbReference>
<protein>
    <submittedName>
        <fullName evidence="1">Uncharacterized protein</fullName>
    </submittedName>
</protein>
<evidence type="ECO:0000313" key="1">
    <source>
        <dbReference type="EMBL" id="CUQ36133.1"/>
    </source>
</evidence>